<feature type="transmembrane region" description="Helical" evidence="1">
    <location>
        <begin position="321"/>
        <end position="342"/>
    </location>
</feature>
<comment type="caution">
    <text evidence="2">The sequence shown here is derived from an EMBL/GenBank/DDBJ whole genome shotgun (WGS) entry which is preliminary data.</text>
</comment>
<organism evidence="2 3">
    <name type="scientific">Solibaculum intestinale</name>
    <dbReference type="NCBI Taxonomy" id="3133165"/>
    <lineage>
        <taxon>Bacteria</taxon>
        <taxon>Bacillati</taxon>
        <taxon>Bacillota</taxon>
        <taxon>Clostridia</taxon>
        <taxon>Eubacteriales</taxon>
        <taxon>Oscillospiraceae</taxon>
        <taxon>Solibaculum</taxon>
    </lineage>
</organism>
<feature type="transmembrane region" description="Helical" evidence="1">
    <location>
        <begin position="354"/>
        <end position="375"/>
    </location>
</feature>
<evidence type="ECO:0000313" key="2">
    <source>
        <dbReference type="EMBL" id="MEQ2440842.1"/>
    </source>
</evidence>
<accession>A0ABV1E0L8</accession>
<gene>
    <name evidence="2" type="ORF">WMO26_08405</name>
</gene>
<keyword evidence="1" id="KW-1133">Transmembrane helix</keyword>
<evidence type="ECO:0000313" key="3">
    <source>
        <dbReference type="Proteomes" id="UP001489509"/>
    </source>
</evidence>
<feature type="transmembrane region" description="Helical" evidence="1">
    <location>
        <begin position="192"/>
        <end position="211"/>
    </location>
</feature>
<dbReference type="EMBL" id="JBBMFD010000013">
    <property type="protein sequence ID" value="MEQ2440842.1"/>
    <property type="molecule type" value="Genomic_DNA"/>
</dbReference>
<keyword evidence="1" id="KW-0812">Transmembrane</keyword>
<keyword evidence="3" id="KW-1185">Reference proteome</keyword>
<feature type="transmembrane region" description="Helical" evidence="1">
    <location>
        <begin position="246"/>
        <end position="263"/>
    </location>
</feature>
<feature type="transmembrane region" description="Helical" evidence="1">
    <location>
        <begin position="166"/>
        <end position="185"/>
    </location>
</feature>
<feature type="transmembrane region" description="Helical" evidence="1">
    <location>
        <begin position="387"/>
        <end position="409"/>
    </location>
</feature>
<feature type="transmembrane region" description="Helical" evidence="1">
    <location>
        <begin position="141"/>
        <end position="160"/>
    </location>
</feature>
<proteinExistence type="predicted"/>
<dbReference type="NCBIfam" id="NF038403">
    <property type="entry name" value="perm_prefix_1"/>
    <property type="match status" value="1"/>
</dbReference>
<feature type="transmembrane region" description="Helical" evidence="1">
    <location>
        <begin position="217"/>
        <end position="234"/>
    </location>
</feature>
<keyword evidence="1" id="KW-0472">Membrane</keyword>
<reference evidence="2 3" key="1">
    <citation type="submission" date="2024-03" db="EMBL/GenBank/DDBJ databases">
        <title>Human intestinal bacterial collection.</title>
        <authorList>
            <person name="Pauvert C."/>
            <person name="Hitch T.C.A."/>
            <person name="Clavel T."/>
        </authorList>
    </citation>
    <scope>NUCLEOTIDE SEQUENCE [LARGE SCALE GENOMIC DNA]</scope>
    <source>
        <strain evidence="2 3">CLA-JM-H44</strain>
    </source>
</reference>
<protein>
    <submittedName>
        <fullName evidence="2">Permease prefix domain 1-containing protein</fullName>
    </submittedName>
</protein>
<sequence length="447" mass="48584">MPHAARMEEFIKIVCEQIRFKRARAGVARELMDHMCDQKQAYCWQGLEDTEAEKKAVEQMGDPVAVGMQMDLTHRPKPQWGLFVLTAALLLVGIGLQWALFGQGDPSGQLSVTLIAAAVGVLGMAGAYFADYTVLARAPLVIYWIFLAVSFVHFACLPIINGAGQRGTLLFLLFPAVFAGVAFHFRQKGYGGLLASYGLMALGVLACMRAFSVRLGVLILIACLLLLTLMVGNGQFRVKKRWALPLLYLPVAGGCAVFAWGYWGRLMTAFSSEEGLGYLTTVTRQLISGAVLIGPGTTADSLARLPELDTSYVLTFLIVKFGWIPFFLVVGLFAAFFGYAVFRCLRQTGLLARMTSTAILSTLLIETLFYLAANLGFLELSTLPLPLLSYGGTGLVLHMVLIGFLLSVFRCGSMEGPAPYVSQESGRVQVADGVLSIRFKGFKGPLK</sequence>
<feature type="transmembrane region" description="Helical" evidence="1">
    <location>
        <begin position="107"/>
        <end position="129"/>
    </location>
</feature>
<evidence type="ECO:0000256" key="1">
    <source>
        <dbReference type="SAM" id="Phobius"/>
    </source>
</evidence>
<feature type="transmembrane region" description="Helical" evidence="1">
    <location>
        <begin position="80"/>
        <end position="101"/>
    </location>
</feature>
<dbReference type="RefSeq" id="WP_349219578.1">
    <property type="nucleotide sequence ID" value="NZ_JBBMFD010000013.1"/>
</dbReference>
<dbReference type="Proteomes" id="UP001489509">
    <property type="component" value="Unassembled WGS sequence"/>
</dbReference>
<dbReference type="InterPro" id="IPR047928">
    <property type="entry name" value="Perm_prefix_1"/>
</dbReference>
<name>A0ABV1E0L8_9FIRM</name>